<evidence type="ECO:0000256" key="2">
    <source>
        <dbReference type="ARBA" id="ARBA00022723"/>
    </source>
</evidence>
<reference evidence="4 5" key="1">
    <citation type="submission" date="2021-05" db="EMBL/GenBank/DDBJ databases">
        <title>Genome Assembly of Synthetic Allotetraploid Brassica napus Reveals Homoeologous Exchanges between Subgenomes.</title>
        <authorList>
            <person name="Davis J.T."/>
        </authorList>
    </citation>
    <scope>NUCLEOTIDE SEQUENCE [LARGE SCALE GENOMIC DNA]</scope>
    <source>
        <strain evidence="5">cv. Da-Ae</strain>
        <tissue evidence="4">Seedling</tissue>
    </source>
</reference>
<keyword evidence="5" id="KW-1185">Reference proteome</keyword>
<evidence type="ECO:0000256" key="1">
    <source>
        <dbReference type="ARBA" id="ARBA00005215"/>
    </source>
</evidence>
<evidence type="ECO:0000313" key="5">
    <source>
        <dbReference type="Proteomes" id="UP000824890"/>
    </source>
</evidence>
<dbReference type="EMBL" id="JAGKQM010000013">
    <property type="protein sequence ID" value="KAH0892717.1"/>
    <property type="molecule type" value="Genomic_DNA"/>
</dbReference>
<dbReference type="PANTHER" id="PTHR11556">
    <property type="entry name" value="FRUCTOSE-1,6-BISPHOSPHATASE-RELATED"/>
    <property type="match status" value="1"/>
</dbReference>
<feature type="non-terminal residue" evidence="4">
    <location>
        <position position="1"/>
    </location>
</feature>
<dbReference type="Gene3D" id="3.30.540.10">
    <property type="entry name" value="Fructose-1,6-Bisphosphatase, subunit A, domain 1"/>
    <property type="match status" value="1"/>
</dbReference>
<comment type="caution">
    <text evidence="4">The sequence shown here is derived from an EMBL/GenBank/DDBJ whole genome shotgun (WGS) entry which is preliminary data.</text>
</comment>
<sequence length="349" mass="39616">SHSSPDPTLLIHYPYGSNASSAFLGSMKLFKLCIPYLPADVGDEEYHNNMWGHTRMPTLLRSTQTRFSSSFASKGAFLCFVRSIMSSSFESYQEYVEIHSRCMRQLGLPVSMFYPSLLSIHSSKSMDPGITLGSKVMASRPSQGSVVIHSKIVPTISFDPLDGSSNIITAVSTGSIKGVYSPYHSNDISTVNELLSISPSTWPLRKDTQSGYSCMYWSSIIFVLMHGEFLLTQENIEIPRTGKIYSFKEENYQMWDEIWSEIFTGICCTVGFMGAAKNKNGMLKLLYECAPKSFMLNKVEENDHMVTREYYIQPTKGFRYIHQWVPLYNGSKEEVKMLEKYLARVMYQT</sequence>
<dbReference type="Gene3D" id="3.40.190.80">
    <property type="match status" value="1"/>
</dbReference>
<keyword evidence="3" id="KW-0460">Magnesium</keyword>
<dbReference type="Proteomes" id="UP000824890">
    <property type="component" value="Unassembled WGS sequence"/>
</dbReference>
<dbReference type="InterPro" id="IPR000146">
    <property type="entry name" value="FBPase_class-1"/>
</dbReference>
<protein>
    <submittedName>
        <fullName evidence="4">Uncharacterized protein</fullName>
    </submittedName>
</protein>
<dbReference type="SUPFAM" id="SSF56655">
    <property type="entry name" value="Carbohydrate phosphatase"/>
    <property type="match status" value="1"/>
</dbReference>
<keyword evidence="2" id="KW-0479">Metal-binding</keyword>
<proteinExistence type="predicted"/>
<name>A0ABQ8AKE0_BRANA</name>
<gene>
    <name evidence="4" type="ORF">HID58_055146</name>
</gene>
<evidence type="ECO:0000313" key="4">
    <source>
        <dbReference type="EMBL" id="KAH0892717.1"/>
    </source>
</evidence>
<dbReference type="PANTHER" id="PTHR11556:SF1">
    <property type="entry name" value="FRUCTOSE-BISPHOSPHATASE"/>
    <property type="match status" value="1"/>
</dbReference>
<evidence type="ECO:0000256" key="3">
    <source>
        <dbReference type="ARBA" id="ARBA00022842"/>
    </source>
</evidence>
<comment type="pathway">
    <text evidence="1">Carbohydrate biosynthesis; Calvin cycle.</text>
</comment>
<accession>A0ABQ8AKE0</accession>
<organism evidence="4 5">
    <name type="scientific">Brassica napus</name>
    <name type="common">Rape</name>
    <dbReference type="NCBI Taxonomy" id="3708"/>
    <lineage>
        <taxon>Eukaryota</taxon>
        <taxon>Viridiplantae</taxon>
        <taxon>Streptophyta</taxon>
        <taxon>Embryophyta</taxon>
        <taxon>Tracheophyta</taxon>
        <taxon>Spermatophyta</taxon>
        <taxon>Magnoliopsida</taxon>
        <taxon>eudicotyledons</taxon>
        <taxon>Gunneridae</taxon>
        <taxon>Pentapetalae</taxon>
        <taxon>rosids</taxon>
        <taxon>malvids</taxon>
        <taxon>Brassicales</taxon>
        <taxon>Brassicaceae</taxon>
        <taxon>Brassiceae</taxon>
        <taxon>Brassica</taxon>
    </lineage>
</organism>